<dbReference type="PANTHER" id="PTHR38788">
    <property type="entry name" value="CLR5 DOMAIN-CONTAINING PROTEIN"/>
    <property type="match status" value="1"/>
</dbReference>
<reference evidence="2" key="2">
    <citation type="submission" date="2023-05" db="EMBL/GenBank/DDBJ databases">
        <authorList>
            <consortium name="Lawrence Berkeley National Laboratory"/>
            <person name="Steindorff A."/>
            <person name="Hensen N."/>
            <person name="Bonometti L."/>
            <person name="Westerberg I."/>
            <person name="Brannstrom I.O."/>
            <person name="Guillou S."/>
            <person name="Cros-Aarteil S."/>
            <person name="Calhoun S."/>
            <person name="Haridas S."/>
            <person name="Kuo A."/>
            <person name="Mondo S."/>
            <person name="Pangilinan J."/>
            <person name="Riley R."/>
            <person name="Labutti K."/>
            <person name="Andreopoulos B."/>
            <person name="Lipzen A."/>
            <person name="Chen C."/>
            <person name="Yanf M."/>
            <person name="Daum C."/>
            <person name="Ng V."/>
            <person name="Clum A."/>
            <person name="Ohm R."/>
            <person name="Martin F."/>
            <person name="Silar P."/>
            <person name="Natvig D."/>
            <person name="Lalanne C."/>
            <person name="Gautier V."/>
            <person name="Ament-Velasquez S.L."/>
            <person name="Kruys A."/>
            <person name="Hutchinson M.I."/>
            <person name="Powell A.J."/>
            <person name="Barry K."/>
            <person name="Miller A.N."/>
            <person name="Grigoriev I.V."/>
            <person name="Debuchy R."/>
            <person name="Gladieux P."/>
            <person name="Thoren M.H."/>
            <person name="Johannesson H."/>
        </authorList>
    </citation>
    <scope>NUCLEOTIDE SEQUENCE</scope>
    <source>
        <strain evidence="2">CBS 731.68</strain>
    </source>
</reference>
<evidence type="ECO:0000313" key="2">
    <source>
        <dbReference type="EMBL" id="KAK4118879.1"/>
    </source>
</evidence>
<feature type="domain" description="Clr5" evidence="1">
    <location>
        <begin position="16"/>
        <end position="69"/>
    </location>
</feature>
<dbReference type="RefSeq" id="XP_062642652.1">
    <property type="nucleotide sequence ID" value="XM_062790191.1"/>
</dbReference>
<reference evidence="2" key="1">
    <citation type="journal article" date="2023" name="Mol. Phylogenet. Evol.">
        <title>Genome-scale phylogeny and comparative genomics of the fungal order Sordariales.</title>
        <authorList>
            <person name="Hensen N."/>
            <person name="Bonometti L."/>
            <person name="Westerberg I."/>
            <person name="Brannstrom I.O."/>
            <person name="Guillou S."/>
            <person name="Cros-Aarteil S."/>
            <person name="Calhoun S."/>
            <person name="Haridas S."/>
            <person name="Kuo A."/>
            <person name="Mondo S."/>
            <person name="Pangilinan J."/>
            <person name="Riley R."/>
            <person name="LaButti K."/>
            <person name="Andreopoulos B."/>
            <person name="Lipzen A."/>
            <person name="Chen C."/>
            <person name="Yan M."/>
            <person name="Daum C."/>
            <person name="Ng V."/>
            <person name="Clum A."/>
            <person name="Steindorff A."/>
            <person name="Ohm R.A."/>
            <person name="Martin F."/>
            <person name="Silar P."/>
            <person name="Natvig D.O."/>
            <person name="Lalanne C."/>
            <person name="Gautier V."/>
            <person name="Ament-Velasquez S.L."/>
            <person name="Kruys A."/>
            <person name="Hutchinson M.I."/>
            <person name="Powell A.J."/>
            <person name="Barry K."/>
            <person name="Miller A.N."/>
            <person name="Grigoriev I.V."/>
            <person name="Debuchy R."/>
            <person name="Gladieux P."/>
            <person name="Hiltunen Thoren M."/>
            <person name="Johannesson H."/>
        </authorList>
    </citation>
    <scope>NUCLEOTIDE SEQUENCE</scope>
    <source>
        <strain evidence="2">CBS 731.68</strain>
    </source>
</reference>
<dbReference type="EMBL" id="MU853258">
    <property type="protein sequence ID" value="KAK4118879.1"/>
    <property type="molecule type" value="Genomic_DNA"/>
</dbReference>
<proteinExistence type="predicted"/>
<organism evidence="2 3">
    <name type="scientific">Parathielavia appendiculata</name>
    <dbReference type="NCBI Taxonomy" id="2587402"/>
    <lineage>
        <taxon>Eukaryota</taxon>
        <taxon>Fungi</taxon>
        <taxon>Dikarya</taxon>
        <taxon>Ascomycota</taxon>
        <taxon>Pezizomycotina</taxon>
        <taxon>Sordariomycetes</taxon>
        <taxon>Sordariomycetidae</taxon>
        <taxon>Sordariales</taxon>
        <taxon>Chaetomiaceae</taxon>
        <taxon>Parathielavia</taxon>
    </lineage>
</organism>
<sequence length="543" mass="61988">MGPSNKKPSMQELYASSEDWDTHRETITQLYLHEKRSLQEVMEHMALNYLFFATVKMYRTRIRKWGIDKNNKAAEVAYMVRLKKQRDLLGKKSCFLLRNRPVDWEDIERYLARTPDFWAKHGRESLDLSNEIICKTPPPPGSPQIPKPACVPQTLNAAQELRVHEEILRFFRDYTEGAFEQGLWHLAGSPSHKRYVGSRGGIEAHARLNAWYDRVRNVSDWPGRDADAVRLVNHLLDDLPQFIREQDFSVFPALMRCCFYLSARRPALGKAVVQFVSRLCAVILGEKHPMTLAWARIRSLDMSEYLLVLQGTAKVRLDHLEARHHNNKDTAAPLEDENTINALREYLLVLRLRGAAAVEDEIDHVTCRIKEQVQLSRHRGKKGLTTAQCRLLLGTASSYITCRRFDEAEELLSRVSAHLPTESSSPHSTGANRILPSYLFIMGFLRYVTGRMDEAVNYFLRTYCALEKARGPHSSAVADILLALIDFPGLLQKPEDLQHWQGKFAQVQAEMLANATRGVRQTALEDSEVVDGPLDTDVNTGAW</sequence>
<dbReference type="Pfam" id="PF14420">
    <property type="entry name" value="Clr5"/>
    <property type="match status" value="1"/>
</dbReference>
<name>A0AAN6TQS1_9PEZI</name>
<accession>A0AAN6TQS1</accession>
<evidence type="ECO:0000259" key="1">
    <source>
        <dbReference type="Pfam" id="PF14420"/>
    </source>
</evidence>
<keyword evidence="3" id="KW-1185">Reference proteome</keyword>
<comment type="caution">
    <text evidence="2">The sequence shown here is derived from an EMBL/GenBank/DDBJ whole genome shotgun (WGS) entry which is preliminary data.</text>
</comment>
<dbReference type="AlphaFoldDB" id="A0AAN6TQS1"/>
<dbReference type="Proteomes" id="UP001302602">
    <property type="component" value="Unassembled WGS sequence"/>
</dbReference>
<evidence type="ECO:0000313" key="3">
    <source>
        <dbReference type="Proteomes" id="UP001302602"/>
    </source>
</evidence>
<dbReference type="InterPro" id="IPR025676">
    <property type="entry name" value="Clr5_dom"/>
</dbReference>
<protein>
    <recommendedName>
        <fullName evidence="1">Clr5 domain-containing protein</fullName>
    </recommendedName>
</protein>
<gene>
    <name evidence="2" type="ORF">N657DRAFT_605519</name>
</gene>
<dbReference type="GeneID" id="87826961"/>
<dbReference type="PANTHER" id="PTHR38788:SF3">
    <property type="entry name" value="CLR5 DOMAIN-CONTAINING PROTEIN"/>
    <property type="match status" value="1"/>
</dbReference>